<accession>A0A1Q3AM37</accession>
<organism evidence="1 2">
    <name type="scientific">Cephalotus follicularis</name>
    <name type="common">Albany pitcher plant</name>
    <dbReference type="NCBI Taxonomy" id="3775"/>
    <lineage>
        <taxon>Eukaryota</taxon>
        <taxon>Viridiplantae</taxon>
        <taxon>Streptophyta</taxon>
        <taxon>Embryophyta</taxon>
        <taxon>Tracheophyta</taxon>
        <taxon>Spermatophyta</taxon>
        <taxon>Magnoliopsida</taxon>
        <taxon>eudicotyledons</taxon>
        <taxon>Gunneridae</taxon>
        <taxon>Pentapetalae</taxon>
        <taxon>rosids</taxon>
        <taxon>fabids</taxon>
        <taxon>Oxalidales</taxon>
        <taxon>Cephalotaceae</taxon>
        <taxon>Cephalotus</taxon>
    </lineage>
</organism>
<evidence type="ECO:0000313" key="1">
    <source>
        <dbReference type="EMBL" id="GAV56811.1"/>
    </source>
</evidence>
<comment type="caution">
    <text evidence="1">The sequence shown here is derived from an EMBL/GenBank/DDBJ whole genome shotgun (WGS) entry which is preliminary data.</text>
</comment>
<proteinExistence type="predicted"/>
<dbReference type="AlphaFoldDB" id="A0A1Q3AM37"/>
<sequence>MLKNPFKFGDKKPYNPSSAYSIDLSKMWGDKDVFVGIISTNGCKPVVFIRLSLSQGRSSFNAFNACESKGLCRYGW</sequence>
<dbReference type="EMBL" id="BDDD01000006">
    <property type="protein sequence ID" value="GAV56811.1"/>
    <property type="molecule type" value="Genomic_DNA"/>
</dbReference>
<reference evidence="2" key="1">
    <citation type="submission" date="2016-04" db="EMBL/GenBank/DDBJ databases">
        <title>Cephalotus genome sequencing.</title>
        <authorList>
            <person name="Fukushima K."/>
            <person name="Hasebe M."/>
            <person name="Fang X."/>
        </authorList>
    </citation>
    <scope>NUCLEOTIDE SEQUENCE [LARGE SCALE GENOMIC DNA]</scope>
    <source>
        <strain evidence="2">cv. St1</strain>
    </source>
</reference>
<evidence type="ECO:0000313" key="2">
    <source>
        <dbReference type="Proteomes" id="UP000187406"/>
    </source>
</evidence>
<dbReference type="Proteomes" id="UP000187406">
    <property type="component" value="Unassembled WGS sequence"/>
</dbReference>
<dbReference type="InParanoid" id="A0A1Q3AM37"/>
<keyword evidence="2" id="KW-1185">Reference proteome</keyword>
<dbReference type="OrthoDB" id="2019747at2759"/>
<gene>
    <name evidence="1" type="ORF">CFOL_v3_00353</name>
</gene>
<protein>
    <submittedName>
        <fullName evidence="1">Uncharacterized protein</fullName>
    </submittedName>
</protein>
<name>A0A1Q3AM37_CEPFO</name>